<name>W4H0S6_APHAT</name>
<evidence type="ECO:0000313" key="2">
    <source>
        <dbReference type="EMBL" id="ETV85507.1"/>
    </source>
</evidence>
<keyword evidence="1" id="KW-0812">Transmembrane</keyword>
<evidence type="ECO:0000256" key="1">
    <source>
        <dbReference type="SAM" id="Phobius"/>
    </source>
</evidence>
<dbReference type="AlphaFoldDB" id="W4H0S6"/>
<keyword evidence="1" id="KW-1133">Transmembrane helix</keyword>
<organism evidence="2">
    <name type="scientific">Aphanomyces astaci</name>
    <name type="common">Crayfish plague agent</name>
    <dbReference type="NCBI Taxonomy" id="112090"/>
    <lineage>
        <taxon>Eukaryota</taxon>
        <taxon>Sar</taxon>
        <taxon>Stramenopiles</taxon>
        <taxon>Oomycota</taxon>
        <taxon>Saprolegniomycetes</taxon>
        <taxon>Saprolegniales</taxon>
        <taxon>Verrucalvaceae</taxon>
        <taxon>Aphanomyces</taxon>
    </lineage>
</organism>
<dbReference type="EMBL" id="KI913118">
    <property type="protein sequence ID" value="ETV85507.1"/>
    <property type="molecule type" value="Genomic_DNA"/>
</dbReference>
<dbReference type="GeneID" id="20805225"/>
<accession>W4H0S6</accession>
<dbReference type="VEuPathDB" id="FungiDB:H257_03229"/>
<reference evidence="2" key="1">
    <citation type="submission" date="2013-12" db="EMBL/GenBank/DDBJ databases">
        <title>The Genome Sequence of Aphanomyces astaci APO3.</title>
        <authorList>
            <consortium name="The Broad Institute Genomics Platform"/>
            <person name="Russ C."/>
            <person name="Tyler B."/>
            <person name="van West P."/>
            <person name="Dieguez-Uribeondo J."/>
            <person name="Young S.K."/>
            <person name="Zeng Q."/>
            <person name="Gargeya S."/>
            <person name="Fitzgerald M."/>
            <person name="Abouelleil A."/>
            <person name="Alvarado L."/>
            <person name="Chapman S.B."/>
            <person name="Gainer-Dewar J."/>
            <person name="Goldberg J."/>
            <person name="Griggs A."/>
            <person name="Gujja S."/>
            <person name="Hansen M."/>
            <person name="Howarth C."/>
            <person name="Imamovic A."/>
            <person name="Ireland A."/>
            <person name="Larimer J."/>
            <person name="McCowan C."/>
            <person name="Murphy C."/>
            <person name="Pearson M."/>
            <person name="Poon T.W."/>
            <person name="Priest M."/>
            <person name="Roberts A."/>
            <person name="Saif S."/>
            <person name="Shea T."/>
            <person name="Sykes S."/>
            <person name="Wortman J."/>
            <person name="Nusbaum C."/>
            <person name="Birren B."/>
        </authorList>
    </citation>
    <scope>NUCLEOTIDE SEQUENCE [LARGE SCALE GENOMIC DNA]</scope>
    <source>
        <strain evidence="2">APO3</strain>
    </source>
</reference>
<sequence length="87" mass="9812">MVISTGQYLIYRTSVDDMLAHFYFLFQSAALTWLFRFVIFSCLQSASCTQEVGSSSLVDAGVEVELYACAYTIDREAGISDWELTCR</sequence>
<protein>
    <submittedName>
        <fullName evidence="2">Uncharacterized protein</fullName>
    </submittedName>
</protein>
<gene>
    <name evidence="2" type="ORF">H257_03229</name>
</gene>
<dbReference type="RefSeq" id="XP_009825525.1">
    <property type="nucleotide sequence ID" value="XM_009827223.1"/>
</dbReference>
<proteinExistence type="predicted"/>
<feature type="transmembrane region" description="Helical" evidence="1">
    <location>
        <begin position="20"/>
        <end position="39"/>
    </location>
</feature>
<keyword evidence="1" id="KW-0472">Membrane</keyword>